<dbReference type="RefSeq" id="WP_046371458.1">
    <property type="nucleotide sequence ID" value="NZ_BBWV01000005.1"/>
</dbReference>
<dbReference type="OrthoDB" id="676292at2"/>
<proteinExistence type="predicted"/>
<dbReference type="STRING" id="1220578.FPE01S_05_01470"/>
<reference evidence="1 2" key="1">
    <citation type="submission" date="2015-04" db="EMBL/GenBank/DDBJ databases">
        <title>Whole genome shotgun sequence of Flavihumibacter petaseus NBRC 106054.</title>
        <authorList>
            <person name="Miyazawa S."/>
            <person name="Hosoyama A."/>
            <person name="Hashimoto M."/>
            <person name="Noguchi M."/>
            <person name="Tsuchikane K."/>
            <person name="Ohji S."/>
            <person name="Yamazoe A."/>
            <person name="Ichikawa N."/>
            <person name="Kimura A."/>
            <person name="Fujita N."/>
        </authorList>
    </citation>
    <scope>NUCLEOTIDE SEQUENCE [LARGE SCALE GENOMIC DNA]</scope>
    <source>
        <strain evidence="1 2">NBRC 106054</strain>
    </source>
</reference>
<gene>
    <name evidence="1" type="ORF">FPE01S_05_01470</name>
</gene>
<dbReference type="EMBL" id="BBWV01000005">
    <property type="protein sequence ID" value="GAO45452.1"/>
    <property type="molecule type" value="Genomic_DNA"/>
</dbReference>
<sequence length="94" mass="10847">MKQASSITVDMRVPGGYVEYCRFMLPCDQQIARGIFSRLKTTAETGIARPLRLSLINPEAMPMEVSGVVYCRLDQLAWNCRFITREIFKYHNLE</sequence>
<organism evidence="1 2">
    <name type="scientific">Flavihumibacter petaseus NBRC 106054</name>
    <dbReference type="NCBI Taxonomy" id="1220578"/>
    <lineage>
        <taxon>Bacteria</taxon>
        <taxon>Pseudomonadati</taxon>
        <taxon>Bacteroidota</taxon>
        <taxon>Chitinophagia</taxon>
        <taxon>Chitinophagales</taxon>
        <taxon>Chitinophagaceae</taxon>
        <taxon>Flavihumibacter</taxon>
    </lineage>
</organism>
<dbReference type="AlphaFoldDB" id="A0A0E9N695"/>
<evidence type="ECO:0000313" key="1">
    <source>
        <dbReference type="EMBL" id="GAO45452.1"/>
    </source>
</evidence>
<protein>
    <submittedName>
        <fullName evidence="1">Uncharacterized protein</fullName>
    </submittedName>
</protein>
<dbReference type="Proteomes" id="UP000033121">
    <property type="component" value="Unassembled WGS sequence"/>
</dbReference>
<comment type="caution">
    <text evidence="1">The sequence shown here is derived from an EMBL/GenBank/DDBJ whole genome shotgun (WGS) entry which is preliminary data.</text>
</comment>
<keyword evidence="2" id="KW-1185">Reference proteome</keyword>
<evidence type="ECO:0000313" key="2">
    <source>
        <dbReference type="Proteomes" id="UP000033121"/>
    </source>
</evidence>
<accession>A0A0E9N695</accession>
<name>A0A0E9N695_9BACT</name>